<evidence type="ECO:0000256" key="1">
    <source>
        <dbReference type="ARBA" id="ARBA00006672"/>
    </source>
</evidence>
<dbReference type="RefSeq" id="XP_055704566.1">
    <property type="nucleotide sequence ID" value="XM_055848591.1"/>
</dbReference>
<dbReference type="VEuPathDB" id="VectorBase:PPAI003909"/>
<dbReference type="PROSITE" id="PS50089">
    <property type="entry name" value="ZF_RING_2"/>
    <property type="match status" value="1"/>
</dbReference>
<comment type="similarity">
    <text evidence="1">Belongs to the IAP family.</text>
</comment>
<protein>
    <submittedName>
        <fullName evidence="5">Uncharacterized protein</fullName>
    </submittedName>
</protein>
<dbReference type="CDD" id="cd00022">
    <property type="entry name" value="BIR"/>
    <property type="match status" value="1"/>
</dbReference>
<dbReference type="PROSITE" id="PS50143">
    <property type="entry name" value="BIR_REPEAT_2"/>
    <property type="match status" value="1"/>
</dbReference>
<name>A0A1B0D8N6_PHLPP</name>
<dbReference type="SMART" id="SM00238">
    <property type="entry name" value="BIR"/>
    <property type="match status" value="1"/>
</dbReference>
<evidence type="ECO:0000313" key="6">
    <source>
        <dbReference type="Proteomes" id="UP000092462"/>
    </source>
</evidence>
<keyword evidence="6" id="KW-1185">Reference proteome</keyword>
<keyword evidence="4" id="KW-0862">Zinc</keyword>
<dbReference type="Gene3D" id="3.30.40.10">
    <property type="entry name" value="Zinc/RING finger domain, C3HC4 (zinc finger)"/>
    <property type="match status" value="1"/>
</dbReference>
<sequence length="192" mass="21947">MSATAMSDLDGAIWSHSIDVCGFNRPRDPYKIKNRRFLRQSSRVETFKNWPQQLNQSPEELAEAGFIYKNISDSVKCISCKAKLSEWQPEDDPWEEHAKTNSSCEYVLHCKGENFIKELNQKLINASVEPEECQPEVNLNAPVGVCKVCCQDVSNVMFVPCGHVVTCSNCAHKIKKCFYCSHRIDKHQKVYL</sequence>
<dbReference type="VEuPathDB" id="VectorBase:PPAPM1_007081"/>
<dbReference type="InterPro" id="IPR001841">
    <property type="entry name" value="Znf_RING"/>
</dbReference>
<dbReference type="FunFam" id="1.10.1170.10:FF:000002">
    <property type="entry name" value="Baculoviral IAP repeat containing 7"/>
    <property type="match status" value="1"/>
</dbReference>
<accession>A0A1B0D8N6</accession>
<keyword evidence="2" id="KW-0479">Metal-binding</keyword>
<organism evidence="5 6">
    <name type="scientific">Phlebotomus papatasi</name>
    <name type="common">Sandfly</name>
    <dbReference type="NCBI Taxonomy" id="29031"/>
    <lineage>
        <taxon>Eukaryota</taxon>
        <taxon>Metazoa</taxon>
        <taxon>Ecdysozoa</taxon>
        <taxon>Arthropoda</taxon>
        <taxon>Hexapoda</taxon>
        <taxon>Insecta</taxon>
        <taxon>Pterygota</taxon>
        <taxon>Neoptera</taxon>
        <taxon>Endopterygota</taxon>
        <taxon>Diptera</taxon>
        <taxon>Nematocera</taxon>
        <taxon>Psychodoidea</taxon>
        <taxon>Psychodidae</taxon>
        <taxon>Phlebotomus</taxon>
        <taxon>Phlebotomus</taxon>
    </lineage>
</organism>
<evidence type="ECO:0000256" key="4">
    <source>
        <dbReference type="ARBA" id="ARBA00022833"/>
    </source>
</evidence>
<dbReference type="GO" id="GO:0008270">
    <property type="term" value="F:zinc ion binding"/>
    <property type="evidence" value="ECO:0007669"/>
    <property type="project" value="UniProtKB-KW"/>
</dbReference>
<dbReference type="Proteomes" id="UP000092462">
    <property type="component" value="Unassembled WGS sequence"/>
</dbReference>
<evidence type="ECO:0000256" key="3">
    <source>
        <dbReference type="ARBA" id="ARBA00022771"/>
    </source>
</evidence>
<proteinExistence type="inferred from homology"/>
<dbReference type="Gene3D" id="1.10.1170.10">
    <property type="entry name" value="Inhibitor Of Apoptosis Protein (2mihbC-IAP-1), Chain A"/>
    <property type="match status" value="1"/>
</dbReference>
<dbReference type="InterPro" id="IPR013083">
    <property type="entry name" value="Znf_RING/FYVE/PHD"/>
</dbReference>
<dbReference type="OrthoDB" id="5855668at2759"/>
<dbReference type="EMBL" id="AJVK01027599">
    <property type="status" value="NOT_ANNOTATED_CDS"/>
    <property type="molecule type" value="Genomic_DNA"/>
</dbReference>
<dbReference type="SUPFAM" id="SSF57924">
    <property type="entry name" value="Inhibitor of apoptosis (IAP) repeat"/>
    <property type="match status" value="1"/>
</dbReference>
<dbReference type="Pfam" id="PF13920">
    <property type="entry name" value="zf-C3HC4_3"/>
    <property type="match status" value="1"/>
</dbReference>
<dbReference type="EnsemblMetazoa" id="PPAI003909-RA">
    <property type="protein sequence ID" value="PPAI003909-PA"/>
    <property type="gene ID" value="PPAI003909"/>
</dbReference>
<dbReference type="InterPro" id="IPR050784">
    <property type="entry name" value="IAP"/>
</dbReference>
<evidence type="ECO:0000313" key="5">
    <source>
        <dbReference type="EnsemblMetazoa" id="PPAI003909-PA"/>
    </source>
</evidence>
<dbReference type="PANTHER" id="PTHR10044">
    <property type="entry name" value="INHIBITOR OF APOPTOSIS"/>
    <property type="match status" value="1"/>
</dbReference>
<dbReference type="AlphaFoldDB" id="A0A1B0D8N6"/>
<dbReference type="PANTHER" id="PTHR10044:SF174">
    <property type="entry name" value="DEATH-ASSOCIATED INHIBITOR OF APOPTOSIS 1"/>
    <property type="match status" value="1"/>
</dbReference>
<dbReference type="KEGG" id="ppap:129802619"/>
<dbReference type="Pfam" id="PF00653">
    <property type="entry name" value="BIR"/>
    <property type="match status" value="1"/>
</dbReference>
<keyword evidence="3" id="KW-0863">Zinc-finger</keyword>
<reference evidence="5" key="1">
    <citation type="submission" date="2022-08" db="UniProtKB">
        <authorList>
            <consortium name="EnsemblMetazoa"/>
        </authorList>
    </citation>
    <scope>IDENTIFICATION</scope>
    <source>
        <strain evidence="5">Israel</strain>
    </source>
</reference>
<evidence type="ECO:0000256" key="2">
    <source>
        <dbReference type="ARBA" id="ARBA00022723"/>
    </source>
</evidence>
<dbReference type="GeneID" id="129802619"/>
<dbReference type="InterPro" id="IPR001370">
    <property type="entry name" value="BIR_rpt"/>
</dbReference>